<dbReference type="PANTHER" id="PTHR10622">
    <property type="entry name" value="HET DOMAIN-CONTAINING PROTEIN"/>
    <property type="match status" value="1"/>
</dbReference>
<organism evidence="3 4">
    <name type="scientific">Clonostachys rhizophaga</name>
    <dbReference type="NCBI Taxonomy" id="160324"/>
    <lineage>
        <taxon>Eukaryota</taxon>
        <taxon>Fungi</taxon>
        <taxon>Dikarya</taxon>
        <taxon>Ascomycota</taxon>
        <taxon>Pezizomycotina</taxon>
        <taxon>Sordariomycetes</taxon>
        <taxon>Hypocreomycetidae</taxon>
        <taxon>Hypocreales</taxon>
        <taxon>Bionectriaceae</taxon>
        <taxon>Clonostachys</taxon>
    </lineage>
</organism>
<reference evidence="3" key="1">
    <citation type="submission" date="2021-10" db="EMBL/GenBank/DDBJ databases">
        <authorList>
            <person name="Piombo E."/>
        </authorList>
    </citation>
    <scope>NUCLEOTIDE SEQUENCE</scope>
</reference>
<dbReference type="InterPro" id="IPR010730">
    <property type="entry name" value="HET"/>
</dbReference>
<dbReference type="Pfam" id="PF26640">
    <property type="entry name" value="DUF8212"/>
    <property type="match status" value="1"/>
</dbReference>
<evidence type="ECO:0000259" key="1">
    <source>
        <dbReference type="Pfam" id="PF06985"/>
    </source>
</evidence>
<sequence length="601" mass="68413">MRLLDVKSRELHEFLGSQVPNYAILSHTWGDDEVLFNDIQRGTAEKRRSYDKVINCCRKATEDGLQWVWIDTCCIDKSSSAELSEAINSMYQWYADSSVCYVYLEDVEFGLEHGLLSDTISIKPSRWFTRGWTLQELLAPSYVKFYTSNWVDIGTKSSLAKYISSITLIPVPILRGHDPSKCKVAQRMSWAAGRQTSRLEDQAYCLLGLFGVNMPLLYGEGSRSFIRLQEQIMRQEEDYSIFAWAASHQPPHLMRGILASSPAEFGERGGNDGSGNLDYRPDPFIHSQSDQSMLDELVNQKQLTGETHDQSFQWRNATPGITPFEILQIKKQMEIINHDFQHSPTGYVPQNPPEQTSRGLRISLPILESAHPIIRLAWIQCEFSNRLLCIPLRTMATGTYELSYRFSPTSLVSVDKSLLPEFKLQQCIFHPYEDCSRKLGPGIPWSSPGMVRTCLEDSNLHFIGFWPPFTVGESQFPFNKGSESHIVAVIDLEYNANSVRSRFRASFGIVNSVPWCTIDQDEEDKEVKSLRSVWDEYAHAMPELSHTLGDRVSKTSIRSSKVILKASIHRDMLVPRDENLYVLKVGVYDASLERSNFVASK</sequence>
<gene>
    <name evidence="3" type="ORF">CRHIZ90672A_00014952</name>
</gene>
<comment type="caution">
    <text evidence="3">The sequence shown here is derived from an EMBL/GenBank/DDBJ whole genome shotgun (WGS) entry which is preliminary data.</text>
</comment>
<proteinExistence type="predicted"/>
<keyword evidence="4" id="KW-1185">Reference proteome</keyword>
<dbReference type="EMBL" id="CABFNQ020000696">
    <property type="protein sequence ID" value="CAH0024436.1"/>
    <property type="molecule type" value="Genomic_DNA"/>
</dbReference>
<feature type="domain" description="Heterokaryon incompatibility" evidence="1">
    <location>
        <begin position="22"/>
        <end position="106"/>
    </location>
</feature>
<dbReference type="PANTHER" id="PTHR10622:SF10">
    <property type="entry name" value="HET DOMAIN-CONTAINING PROTEIN"/>
    <property type="match status" value="1"/>
</dbReference>
<evidence type="ECO:0000313" key="3">
    <source>
        <dbReference type="EMBL" id="CAH0024436.1"/>
    </source>
</evidence>
<protein>
    <recommendedName>
        <fullName evidence="5">Vegetative incompatibility protein HET-E-1</fullName>
    </recommendedName>
</protein>
<evidence type="ECO:0000259" key="2">
    <source>
        <dbReference type="Pfam" id="PF26640"/>
    </source>
</evidence>
<evidence type="ECO:0008006" key="5">
    <source>
        <dbReference type="Google" id="ProtNLM"/>
    </source>
</evidence>
<dbReference type="OrthoDB" id="674604at2759"/>
<dbReference type="AlphaFoldDB" id="A0A9N9VJJ5"/>
<dbReference type="Proteomes" id="UP000696573">
    <property type="component" value="Unassembled WGS sequence"/>
</dbReference>
<name>A0A9N9VJJ5_9HYPO</name>
<feature type="domain" description="DUF8212" evidence="2">
    <location>
        <begin position="223"/>
        <end position="289"/>
    </location>
</feature>
<evidence type="ECO:0000313" key="4">
    <source>
        <dbReference type="Proteomes" id="UP000696573"/>
    </source>
</evidence>
<accession>A0A9N9VJJ5</accession>
<dbReference type="InterPro" id="IPR058525">
    <property type="entry name" value="DUF8212"/>
</dbReference>
<dbReference type="Pfam" id="PF06985">
    <property type="entry name" value="HET"/>
    <property type="match status" value="1"/>
</dbReference>